<proteinExistence type="predicted"/>
<gene>
    <name evidence="2" type="ORF">Ctob_006188</name>
</gene>
<dbReference type="AlphaFoldDB" id="A0A0M0J5P9"/>
<reference evidence="3" key="1">
    <citation type="journal article" date="2015" name="PLoS Genet.">
        <title>Genome Sequence and Transcriptome Analyses of Chrysochromulina tobin: Metabolic Tools for Enhanced Algal Fitness in the Prominent Order Prymnesiales (Haptophyceae).</title>
        <authorList>
            <person name="Hovde B.T."/>
            <person name="Deodato C.R."/>
            <person name="Hunsperger H.M."/>
            <person name="Ryken S.A."/>
            <person name="Yost W."/>
            <person name="Jha R.K."/>
            <person name="Patterson J."/>
            <person name="Monnat R.J. Jr."/>
            <person name="Barlow S.B."/>
            <person name="Starkenburg S.R."/>
            <person name="Cattolico R.A."/>
        </authorList>
    </citation>
    <scope>NUCLEOTIDE SEQUENCE</scope>
    <source>
        <strain evidence="3">CCMP291</strain>
    </source>
</reference>
<organism evidence="2 3">
    <name type="scientific">Chrysochromulina tobinii</name>
    <dbReference type="NCBI Taxonomy" id="1460289"/>
    <lineage>
        <taxon>Eukaryota</taxon>
        <taxon>Haptista</taxon>
        <taxon>Haptophyta</taxon>
        <taxon>Prymnesiophyceae</taxon>
        <taxon>Prymnesiales</taxon>
        <taxon>Chrysochromulinaceae</taxon>
        <taxon>Chrysochromulina</taxon>
    </lineage>
</organism>
<dbReference type="EMBL" id="JWZX01003322">
    <property type="protein sequence ID" value="KOO21934.1"/>
    <property type="molecule type" value="Genomic_DNA"/>
</dbReference>
<sequence>MRFEHDAPYGQCVGTLRWSEQDRFPVLAPWPRGEVAGTLTNWRDYLEMRLPPDATGTIRVEPPMLDGLSYPLTLVYALQRLRMQPPSPGPLTLLVVGASSKAEERLMRESTYWYELTHFFPGTQIELVFCGPEISHASHGRSTRHAGRHGALSSRCYHGTLGELLRTEPHHTAEDTIVVGFNTGMGNTSAGMAKGGFMLMQSWLPDLVDLLRVGFVAIFTCANDYSDLRGELAIFAQILRAELVLPPQRSPFKAATVVRESDAEKCEWSCSSCYLYAVCGRVDGAPPLPASSMPGAEGMAELVAKVKKAAKALARTQTVSSVP</sequence>
<accession>A0A0M0J5P9</accession>
<protein>
    <submittedName>
        <fullName evidence="2">Mynd finger family protein</fullName>
    </submittedName>
</protein>
<comment type="caution">
    <text evidence="2">The sequence shown here is derived from an EMBL/GenBank/DDBJ whole genome shotgun (WGS) entry which is preliminary data.</text>
</comment>
<name>A0A0M0J5P9_9EUKA</name>
<evidence type="ECO:0000313" key="3">
    <source>
        <dbReference type="Proteomes" id="UP000037460"/>
    </source>
</evidence>
<dbReference type="OrthoDB" id="5282002at2759"/>
<dbReference type="InterPro" id="IPR046824">
    <property type="entry name" value="Mss51-like_C"/>
</dbReference>
<dbReference type="Pfam" id="PF20179">
    <property type="entry name" value="MSS51_C"/>
    <property type="match status" value="1"/>
</dbReference>
<feature type="domain" description="Mitochondrial splicing suppressor 51-like C-terminal" evidence="1">
    <location>
        <begin position="71"/>
        <end position="256"/>
    </location>
</feature>
<evidence type="ECO:0000313" key="2">
    <source>
        <dbReference type="EMBL" id="KOO21934.1"/>
    </source>
</evidence>
<keyword evidence="3" id="KW-1185">Reference proteome</keyword>
<evidence type="ECO:0000259" key="1">
    <source>
        <dbReference type="Pfam" id="PF20179"/>
    </source>
</evidence>
<dbReference type="PANTHER" id="PTHR28069:SF1">
    <property type="entry name" value="PROTEIN MSS51, MITOCHONDRIAL"/>
    <property type="match status" value="1"/>
</dbReference>
<dbReference type="Proteomes" id="UP000037460">
    <property type="component" value="Unassembled WGS sequence"/>
</dbReference>
<dbReference type="PANTHER" id="PTHR28069">
    <property type="entry name" value="GH20023P"/>
    <property type="match status" value="1"/>
</dbReference>